<dbReference type="GO" id="GO:0004364">
    <property type="term" value="F:glutathione transferase activity"/>
    <property type="evidence" value="ECO:0007669"/>
    <property type="project" value="TreeGrafter"/>
</dbReference>
<proteinExistence type="inferred from homology"/>
<dbReference type="AlphaFoldDB" id="A0A952KGN0"/>
<evidence type="ECO:0000313" key="4">
    <source>
        <dbReference type="EMBL" id="MBW8724926.1"/>
    </source>
</evidence>
<feature type="active site" description="Nucleophile" evidence="2">
    <location>
        <position position="13"/>
    </location>
</feature>
<dbReference type="GO" id="GO:0004602">
    <property type="term" value="F:glutathione peroxidase activity"/>
    <property type="evidence" value="ECO:0007669"/>
    <property type="project" value="TreeGrafter"/>
</dbReference>
<evidence type="ECO:0000256" key="2">
    <source>
        <dbReference type="PIRSR" id="PIRSR006386-1"/>
    </source>
</evidence>
<name>A0A952KGN0_9PROT</name>
<dbReference type="CDD" id="cd03022">
    <property type="entry name" value="DsbA_HCCA_Iso"/>
    <property type="match status" value="1"/>
</dbReference>
<dbReference type="EC" id="5.99.1.4" evidence="1"/>
<evidence type="ECO:0000259" key="3">
    <source>
        <dbReference type="Pfam" id="PF01323"/>
    </source>
</evidence>
<accession>A0A952KGN0</accession>
<dbReference type="PIRSF" id="PIRSF006386">
    <property type="entry name" value="HCCAis_GSTk"/>
    <property type="match status" value="1"/>
</dbReference>
<protein>
    <recommendedName>
        <fullName evidence="1">2-hydroxychromene-2-carboxylate isomerase</fullName>
        <ecNumber evidence="1">5.99.1.4</ecNumber>
    </recommendedName>
</protein>
<evidence type="ECO:0000313" key="5">
    <source>
        <dbReference type="Proteomes" id="UP000700706"/>
    </source>
</evidence>
<feature type="domain" description="DSBA-like thioredoxin" evidence="3">
    <location>
        <begin position="4"/>
        <end position="195"/>
    </location>
</feature>
<gene>
    <name evidence="4" type="ORF">JF625_07200</name>
</gene>
<sequence length="199" mass="21900">MSPRIDFYFDLLSPYSYLASTVLPRLAAEHSASIRYRPFSLVELMQRVGNRPTTLECRNKFAYAIADLRRWARSYGVAFAPTPHFESIDFALLDRGALVAIDEGRGADYVEAIYAAIWADGIDLGRQSELVAVLDRAGWDGARLLERAGSEDYAGKLAANIAEAAERGVFGSPTIFVGDEMFFGNDRFGFVADALRAAA</sequence>
<dbReference type="InterPro" id="IPR044087">
    <property type="entry name" value="NahD-like"/>
</dbReference>
<dbReference type="SUPFAM" id="SSF52833">
    <property type="entry name" value="Thioredoxin-like"/>
    <property type="match status" value="1"/>
</dbReference>
<dbReference type="InterPro" id="IPR036249">
    <property type="entry name" value="Thioredoxin-like_sf"/>
</dbReference>
<dbReference type="InterPro" id="IPR051924">
    <property type="entry name" value="GST_Kappa/NadH"/>
</dbReference>
<comment type="caution">
    <text evidence="4">The sequence shown here is derived from an EMBL/GenBank/DDBJ whole genome shotgun (WGS) entry which is preliminary data.</text>
</comment>
<dbReference type="GO" id="GO:1901170">
    <property type="term" value="P:naphthalene catabolic process"/>
    <property type="evidence" value="ECO:0007669"/>
    <property type="project" value="InterPro"/>
</dbReference>
<comment type="catalytic activity">
    <reaction evidence="1">
        <text>2-hydroxychromene-2-carboxylate = (3E)-4-(2-hydroxyphenyl)-2-oxobut-3-enoate</text>
        <dbReference type="Rhea" id="RHEA:27401"/>
        <dbReference type="ChEBI" id="CHEBI:59350"/>
        <dbReference type="ChEBI" id="CHEBI:59353"/>
        <dbReference type="EC" id="5.99.1.4"/>
    </reaction>
</comment>
<dbReference type="InterPro" id="IPR001853">
    <property type="entry name" value="DSBA-like_thioredoxin_dom"/>
</dbReference>
<comment type="similarity">
    <text evidence="1">Belongs to the GST superfamily. NadH family.</text>
</comment>
<reference evidence="4" key="1">
    <citation type="submission" date="2020-06" db="EMBL/GenBank/DDBJ databases">
        <title>Stable isotope informed genome-resolved metagenomics uncovers potential trophic interactions in rhizosphere soil.</title>
        <authorList>
            <person name="Starr E.P."/>
            <person name="Shi S."/>
            <person name="Blazewicz S.J."/>
            <person name="Koch B.J."/>
            <person name="Probst A.J."/>
            <person name="Hungate B.A."/>
            <person name="Pett-Ridge J."/>
            <person name="Firestone M.K."/>
            <person name="Banfield J.F."/>
        </authorList>
    </citation>
    <scope>NUCLEOTIDE SEQUENCE</scope>
    <source>
        <strain evidence="4">YM_69_17</strain>
    </source>
</reference>
<dbReference type="Pfam" id="PF01323">
    <property type="entry name" value="DSBA"/>
    <property type="match status" value="1"/>
</dbReference>
<dbReference type="PANTHER" id="PTHR42943:SF2">
    <property type="entry name" value="GLUTATHIONE S-TRANSFERASE KAPPA 1"/>
    <property type="match status" value="1"/>
</dbReference>
<evidence type="ECO:0000256" key="1">
    <source>
        <dbReference type="PIRNR" id="PIRNR006386"/>
    </source>
</evidence>
<dbReference type="PANTHER" id="PTHR42943">
    <property type="entry name" value="GLUTATHIONE S-TRANSFERASE KAPPA"/>
    <property type="match status" value="1"/>
</dbReference>
<dbReference type="Proteomes" id="UP000700706">
    <property type="component" value="Unassembled WGS sequence"/>
</dbReference>
<keyword evidence="1 4" id="KW-0413">Isomerase</keyword>
<dbReference type="GO" id="GO:0018845">
    <property type="term" value="F:2-hydroxychromene-2-carboxylate isomerase activity"/>
    <property type="evidence" value="ECO:0007669"/>
    <property type="project" value="UniProtKB-UniRule"/>
</dbReference>
<dbReference type="Gene3D" id="3.40.30.10">
    <property type="entry name" value="Glutaredoxin"/>
    <property type="match status" value="1"/>
</dbReference>
<dbReference type="GO" id="GO:0006749">
    <property type="term" value="P:glutathione metabolic process"/>
    <property type="evidence" value="ECO:0007669"/>
    <property type="project" value="TreeGrafter"/>
</dbReference>
<organism evidence="4 5">
    <name type="scientific">Inquilinus limosus</name>
    <dbReference type="NCBI Taxonomy" id="171674"/>
    <lineage>
        <taxon>Bacteria</taxon>
        <taxon>Pseudomonadati</taxon>
        <taxon>Pseudomonadota</taxon>
        <taxon>Alphaproteobacteria</taxon>
        <taxon>Rhodospirillales</taxon>
        <taxon>Rhodospirillaceae</taxon>
        <taxon>Inquilinus</taxon>
    </lineage>
</organism>
<dbReference type="InterPro" id="IPR014440">
    <property type="entry name" value="HCCAis_GSTk"/>
</dbReference>
<dbReference type="EMBL" id="JAEKLZ010000153">
    <property type="protein sequence ID" value="MBW8724926.1"/>
    <property type="molecule type" value="Genomic_DNA"/>
</dbReference>